<protein>
    <submittedName>
        <fullName evidence="1">Uncharacterized protein</fullName>
    </submittedName>
</protein>
<comment type="caution">
    <text evidence="1">The sequence shown here is derived from an EMBL/GenBank/DDBJ whole genome shotgun (WGS) entry which is preliminary data.</text>
</comment>
<dbReference type="EMBL" id="JASSZA010000009">
    <property type="protein sequence ID" value="KAK2101304.1"/>
    <property type="molecule type" value="Genomic_DNA"/>
</dbReference>
<organism evidence="1 2">
    <name type="scientific">Saguinus oedipus</name>
    <name type="common">Cotton-top tamarin</name>
    <name type="synonym">Oedipomidas oedipus</name>
    <dbReference type="NCBI Taxonomy" id="9490"/>
    <lineage>
        <taxon>Eukaryota</taxon>
        <taxon>Metazoa</taxon>
        <taxon>Chordata</taxon>
        <taxon>Craniata</taxon>
        <taxon>Vertebrata</taxon>
        <taxon>Euteleostomi</taxon>
        <taxon>Mammalia</taxon>
        <taxon>Eutheria</taxon>
        <taxon>Euarchontoglires</taxon>
        <taxon>Primates</taxon>
        <taxon>Haplorrhini</taxon>
        <taxon>Platyrrhini</taxon>
        <taxon>Cebidae</taxon>
        <taxon>Callitrichinae</taxon>
        <taxon>Saguinus</taxon>
    </lineage>
</organism>
<name>A0ABQ9UWY4_SAGOE</name>
<reference evidence="1 2" key="1">
    <citation type="submission" date="2023-05" db="EMBL/GenBank/DDBJ databases">
        <title>B98-5 Cell Line De Novo Hybrid Assembly: An Optical Mapping Approach.</title>
        <authorList>
            <person name="Kananen K."/>
            <person name="Auerbach J.A."/>
            <person name="Kautto E."/>
            <person name="Blachly J.S."/>
        </authorList>
    </citation>
    <scope>NUCLEOTIDE SEQUENCE [LARGE SCALE GENOMIC DNA]</scope>
    <source>
        <strain evidence="1">B95-8</strain>
        <tissue evidence="1">Cell line</tissue>
    </source>
</reference>
<gene>
    <name evidence="1" type="ORF">P7K49_018970</name>
</gene>
<proteinExistence type="predicted"/>
<dbReference type="Proteomes" id="UP001266305">
    <property type="component" value="Unassembled WGS sequence"/>
</dbReference>
<evidence type="ECO:0000313" key="2">
    <source>
        <dbReference type="Proteomes" id="UP001266305"/>
    </source>
</evidence>
<accession>A0ABQ9UWY4</accession>
<sequence length="65" mass="7121">MTGLNVTVNASFMYSDGLIHKSGDCRSSTCEGLDLLRTISTSRCAMHSLTTETEEKAVQAAEHWK</sequence>
<evidence type="ECO:0000313" key="1">
    <source>
        <dbReference type="EMBL" id="KAK2101304.1"/>
    </source>
</evidence>
<keyword evidence="2" id="KW-1185">Reference proteome</keyword>